<evidence type="ECO:0000256" key="1">
    <source>
        <dbReference type="SAM" id="SignalP"/>
    </source>
</evidence>
<proteinExistence type="predicted"/>
<feature type="signal peptide" evidence="1">
    <location>
        <begin position="1"/>
        <end position="20"/>
    </location>
</feature>
<evidence type="ECO:0000313" key="2">
    <source>
        <dbReference type="EMBL" id="MBW75538.1"/>
    </source>
</evidence>
<accession>A0A2M4DEF0</accession>
<sequence>MLHSECFFALLGALTTRTLSHTHKEARARALSKAVGYCGANRSHSGCWLVSTRNRSAKKKMRMMMAMAMFGEKLSPILCDVCVCVCGLCVCVWERNSNPFREHVLRRNQPRTIFAQPLHTERRNDCLQKTVRIEQTHYTRLLC</sequence>
<dbReference type="AlphaFoldDB" id="A0A2M4DEF0"/>
<keyword evidence="1" id="KW-0732">Signal</keyword>
<protein>
    <submittedName>
        <fullName evidence="2">Putative secreted protein</fullName>
    </submittedName>
</protein>
<dbReference type="EMBL" id="GGFL01011360">
    <property type="protein sequence ID" value="MBW75538.1"/>
    <property type="molecule type" value="Transcribed_RNA"/>
</dbReference>
<feature type="chain" id="PRO_5014902059" evidence="1">
    <location>
        <begin position="21"/>
        <end position="143"/>
    </location>
</feature>
<organism evidence="2">
    <name type="scientific">Anopheles darlingi</name>
    <name type="common">Mosquito</name>
    <dbReference type="NCBI Taxonomy" id="43151"/>
    <lineage>
        <taxon>Eukaryota</taxon>
        <taxon>Metazoa</taxon>
        <taxon>Ecdysozoa</taxon>
        <taxon>Arthropoda</taxon>
        <taxon>Hexapoda</taxon>
        <taxon>Insecta</taxon>
        <taxon>Pterygota</taxon>
        <taxon>Neoptera</taxon>
        <taxon>Endopterygota</taxon>
        <taxon>Diptera</taxon>
        <taxon>Nematocera</taxon>
        <taxon>Culicoidea</taxon>
        <taxon>Culicidae</taxon>
        <taxon>Anophelinae</taxon>
        <taxon>Anopheles</taxon>
    </lineage>
</organism>
<reference evidence="2" key="1">
    <citation type="submission" date="2018-01" db="EMBL/GenBank/DDBJ databases">
        <title>An insight into the sialome of Amazonian anophelines.</title>
        <authorList>
            <person name="Ribeiro J.M."/>
            <person name="Scarpassa V."/>
            <person name="Calvo E."/>
        </authorList>
    </citation>
    <scope>NUCLEOTIDE SEQUENCE</scope>
</reference>
<name>A0A2M4DEF0_ANODA</name>